<evidence type="ECO:0000256" key="4">
    <source>
        <dbReference type="ARBA" id="ARBA00023239"/>
    </source>
</evidence>
<evidence type="ECO:0000256" key="1">
    <source>
        <dbReference type="ARBA" id="ARBA00005495"/>
    </source>
</evidence>
<dbReference type="AlphaFoldDB" id="A0A512NET5"/>
<protein>
    <recommendedName>
        <fullName evidence="5">CENP-V/GFA domain-containing protein</fullName>
    </recommendedName>
</protein>
<keyword evidence="2" id="KW-0479">Metal-binding</keyword>
<reference evidence="6 7" key="1">
    <citation type="submission" date="2019-07" db="EMBL/GenBank/DDBJ databases">
        <title>Whole genome shotgun sequence of Reyranella soli NBRC 108950.</title>
        <authorList>
            <person name="Hosoyama A."/>
            <person name="Uohara A."/>
            <person name="Ohji S."/>
            <person name="Ichikawa N."/>
        </authorList>
    </citation>
    <scope>NUCLEOTIDE SEQUENCE [LARGE SCALE GENOMIC DNA]</scope>
    <source>
        <strain evidence="6 7">NBRC 108950</strain>
    </source>
</reference>
<gene>
    <name evidence="6" type="ORF">RSO01_46250</name>
</gene>
<dbReference type="GO" id="GO:0016846">
    <property type="term" value="F:carbon-sulfur lyase activity"/>
    <property type="evidence" value="ECO:0007669"/>
    <property type="project" value="InterPro"/>
</dbReference>
<organism evidence="6 7">
    <name type="scientific">Reyranella soli</name>
    <dbReference type="NCBI Taxonomy" id="1230389"/>
    <lineage>
        <taxon>Bacteria</taxon>
        <taxon>Pseudomonadati</taxon>
        <taxon>Pseudomonadota</taxon>
        <taxon>Alphaproteobacteria</taxon>
        <taxon>Hyphomicrobiales</taxon>
        <taxon>Reyranellaceae</taxon>
        <taxon>Reyranella</taxon>
    </lineage>
</organism>
<dbReference type="EMBL" id="BKAJ01000081">
    <property type="protein sequence ID" value="GEP57459.1"/>
    <property type="molecule type" value="Genomic_DNA"/>
</dbReference>
<evidence type="ECO:0000256" key="2">
    <source>
        <dbReference type="ARBA" id="ARBA00022723"/>
    </source>
</evidence>
<proteinExistence type="inferred from homology"/>
<comment type="similarity">
    <text evidence="1">Belongs to the Gfa family.</text>
</comment>
<evidence type="ECO:0000259" key="5">
    <source>
        <dbReference type="PROSITE" id="PS51891"/>
    </source>
</evidence>
<evidence type="ECO:0000256" key="3">
    <source>
        <dbReference type="ARBA" id="ARBA00022833"/>
    </source>
</evidence>
<dbReference type="PANTHER" id="PTHR33337">
    <property type="entry name" value="GFA DOMAIN-CONTAINING PROTEIN"/>
    <property type="match status" value="1"/>
</dbReference>
<feature type="domain" description="CENP-V/GFA" evidence="5">
    <location>
        <begin position="8"/>
        <end position="127"/>
    </location>
</feature>
<accession>A0A512NET5</accession>
<keyword evidence="4" id="KW-0456">Lyase</keyword>
<dbReference type="SUPFAM" id="SSF51316">
    <property type="entry name" value="Mss4-like"/>
    <property type="match status" value="1"/>
</dbReference>
<dbReference type="InterPro" id="IPR011057">
    <property type="entry name" value="Mss4-like_sf"/>
</dbReference>
<dbReference type="InterPro" id="IPR006913">
    <property type="entry name" value="CENP-V/GFA"/>
</dbReference>
<dbReference type="RefSeq" id="WP_147151832.1">
    <property type="nucleotide sequence ID" value="NZ_BKAJ01000081.1"/>
</dbReference>
<evidence type="ECO:0000313" key="7">
    <source>
        <dbReference type="Proteomes" id="UP000321058"/>
    </source>
</evidence>
<name>A0A512NET5_9HYPH</name>
<dbReference type="Proteomes" id="UP000321058">
    <property type="component" value="Unassembled WGS sequence"/>
</dbReference>
<sequence length="160" mass="17917">MASNTPAHDGGCTCRNVRYRMTSKPLFVHCCHCRWCQRETGSAFVLNAMIEADRVELLAGEPEMVLTPSESGKGQKIWRCPKCRIAVWSNYPGAGEAVRFVRVGTLDNPDALPPDIHIFTMSKQPWVVLPEDAAAVPEFYDVRKTWPAESLERGKALRRG</sequence>
<dbReference type="Gene3D" id="3.90.1590.10">
    <property type="entry name" value="glutathione-dependent formaldehyde- activating enzyme (gfa)"/>
    <property type="match status" value="1"/>
</dbReference>
<dbReference type="PROSITE" id="PS51891">
    <property type="entry name" value="CENP_V_GFA"/>
    <property type="match status" value="1"/>
</dbReference>
<dbReference type="OrthoDB" id="9807246at2"/>
<comment type="caution">
    <text evidence="6">The sequence shown here is derived from an EMBL/GenBank/DDBJ whole genome shotgun (WGS) entry which is preliminary data.</text>
</comment>
<dbReference type="GO" id="GO:0046872">
    <property type="term" value="F:metal ion binding"/>
    <property type="evidence" value="ECO:0007669"/>
    <property type="project" value="UniProtKB-KW"/>
</dbReference>
<keyword evidence="7" id="KW-1185">Reference proteome</keyword>
<dbReference type="Pfam" id="PF04828">
    <property type="entry name" value="GFA"/>
    <property type="match status" value="1"/>
</dbReference>
<dbReference type="PANTHER" id="PTHR33337:SF33">
    <property type="entry name" value="CENP-V_GFA DOMAIN-CONTAINING PROTEIN"/>
    <property type="match status" value="1"/>
</dbReference>
<keyword evidence="3" id="KW-0862">Zinc</keyword>
<evidence type="ECO:0000313" key="6">
    <source>
        <dbReference type="EMBL" id="GEP57459.1"/>
    </source>
</evidence>